<comment type="caution">
    <text evidence="1">The sequence shown here is derived from an EMBL/GenBank/DDBJ whole genome shotgun (WGS) entry which is preliminary data.</text>
</comment>
<protein>
    <submittedName>
        <fullName evidence="1">Uncharacterized protein</fullName>
    </submittedName>
</protein>
<dbReference type="RefSeq" id="WP_281814834.1">
    <property type="nucleotide sequence ID" value="NZ_BRLB01000003.1"/>
</dbReference>
<dbReference type="Proteomes" id="UP001144256">
    <property type="component" value="Unassembled WGS sequence"/>
</dbReference>
<evidence type="ECO:0000313" key="2">
    <source>
        <dbReference type="Proteomes" id="UP001144256"/>
    </source>
</evidence>
<name>A0A9W5YBL9_9FIRM</name>
<proteinExistence type="predicted"/>
<organism evidence="1 2">
    <name type="scientific">Vallitalea longa</name>
    <dbReference type="NCBI Taxonomy" id="2936439"/>
    <lineage>
        <taxon>Bacteria</taxon>
        <taxon>Bacillati</taxon>
        <taxon>Bacillota</taxon>
        <taxon>Clostridia</taxon>
        <taxon>Lachnospirales</taxon>
        <taxon>Vallitaleaceae</taxon>
        <taxon>Vallitalea</taxon>
    </lineage>
</organism>
<dbReference type="AlphaFoldDB" id="A0A9W5YBL9"/>
<keyword evidence="2" id="KW-1185">Reference proteome</keyword>
<dbReference type="EMBL" id="BRLB01000003">
    <property type="protein sequence ID" value="GKX29378.1"/>
    <property type="molecule type" value="Genomic_DNA"/>
</dbReference>
<sequence>MKVVFNNYPDLRKVIIWKDGKYQLIEDSGLSTQGIAGITENNNFVGIFVNSKKAFFVFENQVYSLSTTEFECNNTYINKDERCFILKNKGVEICKIIYKPFVDSGMIFYEVDLEEFDILLFLSDNFLNSTESLELFISSK</sequence>
<accession>A0A9W5YBL9</accession>
<gene>
    <name evidence="1" type="ORF">SH1V18_18580</name>
</gene>
<evidence type="ECO:0000313" key="1">
    <source>
        <dbReference type="EMBL" id="GKX29378.1"/>
    </source>
</evidence>
<reference evidence="1" key="1">
    <citation type="submission" date="2022-06" db="EMBL/GenBank/DDBJ databases">
        <title>Vallitalea longa sp. nov., an anaerobic bacterium isolated from marine sediment.</title>
        <authorList>
            <person name="Hirano S."/>
            <person name="Terahara T."/>
            <person name="Mori K."/>
            <person name="Hamada M."/>
            <person name="Matsumoto R."/>
            <person name="Kobayashi T."/>
        </authorList>
    </citation>
    <scope>NUCLEOTIDE SEQUENCE</scope>
    <source>
        <strain evidence="1">SH18-1</strain>
    </source>
</reference>